<evidence type="ECO:0000259" key="1">
    <source>
        <dbReference type="Pfam" id="PF12937"/>
    </source>
</evidence>
<proteinExistence type="predicted"/>
<keyword evidence="4" id="KW-1185">Reference proteome</keyword>
<organism evidence="3 4">
    <name type="scientific">Eleusine coracana subsp. coracana</name>
    <dbReference type="NCBI Taxonomy" id="191504"/>
    <lineage>
        <taxon>Eukaryota</taxon>
        <taxon>Viridiplantae</taxon>
        <taxon>Streptophyta</taxon>
        <taxon>Embryophyta</taxon>
        <taxon>Tracheophyta</taxon>
        <taxon>Spermatophyta</taxon>
        <taxon>Magnoliopsida</taxon>
        <taxon>Liliopsida</taxon>
        <taxon>Poales</taxon>
        <taxon>Poaceae</taxon>
        <taxon>PACMAD clade</taxon>
        <taxon>Chloridoideae</taxon>
        <taxon>Cynodonteae</taxon>
        <taxon>Eleusininae</taxon>
        <taxon>Eleusine</taxon>
    </lineage>
</organism>
<dbReference type="AlphaFoldDB" id="A0AAV5EA36"/>
<evidence type="ECO:0000259" key="2">
    <source>
        <dbReference type="Pfam" id="PF23622"/>
    </source>
</evidence>
<protein>
    <recommendedName>
        <fullName evidence="5">F-box domain-containing protein</fullName>
    </recommendedName>
</protein>
<accession>A0AAV5EA36</accession>
<gene>
    <name evidence="3" type="primary">gb06617</name>
    <name evidence="3" type="ORF">PR202_gb06617</name>
</gene>
<evidence type="ECO:0000313" key="4">
    <source>
        <dbReference type="Proteomes" id="UP001054889"/>
    </source>
</evidence>
<dbReference type="InterPro" id="IPR055357">
    <property type="entry name" value="LRR_At1g61320_AtMIF1"/>
</dbReference>
<dbReference type="Pfam" id="PF23622">
    <property type="entry name" value="LRR_At1g61320_AtMIF1"/>
    <property type="match status" value="1"/>
</dbReference>
<dbReference type="SUPFAM" id="SSF81383">
    <property type="entry name" value="F-box domain"/>
    <property type="match status" value="1"/>
</dbReference>
<reference evidence="3" key="1">
    <citation type="journal article" date="2018" name="DNA Res.">
        <title>Multiple hybrid de novo genome assembly of finger millet, an orphan allotetraploid crop.</title>
        <authorList>
            <person name="Hatakeyama M."/>
            <person name="Aluri S."/>
            <person name="Balachadran M.T."/>
            <person name="Sivarajan S.R."/>
            <person name="Patrignani A."/>
            <person name="Gruter S."/>
            <person name="Poveda L."/>
            <person name="Shimizu-Inatsugi R."/>
            <person name="Baeten J."/>
            <person name="Francoijs K.J."/>
            <person name="Nataraja K.N."/>
            <person name="Reddy Y.A.N."/>
            <person name="Phadnis S."/>
            <person name="Ravikumar R.L."/>
            <person name="Schlapbach R."/>
            <person name="Sreeman S.M."/>
            <person name="Shimizu K.K."/>
        </authorList>
    </citation>
    <scope>NUCLEOTIDE SEQUENCE</scope>
</reference>
<feature type="domain" description="F-box" evidence="1">
    <location>
        <begin position="13"/>
        <end position="47"/>
    </location>
</feature>
<comment type="caution">
    <text evidence="3">The sequence shown here is derived from an EMBL/GenBank/DDBJ whole genome shotgun (WGS) entry which is preliminary data.</text>
</comment>
<dbReference type="InterPro" id="IPR053781">
    <property type="entry name" value="F-box_AtFBL13-like"/>
</dbReference>
<dbReference type="Gene3D" id="1.20.1280.50">
    <property type="match status" value="1"/>
</dbReference>
<reference evidence="3" key="2">
    <citation type="submission" date="2021-12" db="EMBL/GenBank/DDBJ databases">
        <title>Resequencing data analysis of finger millet.</title>
        <authorList>
            <person name="Hatakeyama M."/>
            <person name="Aluri S."/>
            <person name="Balachadran M.T."/>
            <person name="Sivarajan S.R."/>
            <person name="Poveda L."/>
            <person name="Shimizu-Inatsugi R."/>
            <person name="Schlapbach R."/>
            <person name="Sreeman S.M."/>
            <person name="Shimizu K.K."/>
        </authorList>
    </citation>
    <scope>NUCLEOTIDE SEQUENCE</scope>
</reference>
<dbReference type="PANTHER" id="PTHR34223">
    <property type="entry name" value="OS11G0201299 PROTEIN"/>
    <property type="match status" value="1"/>
</dbReference>
<dbReference type="CDD" id="cd22160">
    <property type="entry name" value="F-box_AtFBL13-like"/>
    <property type="match status" value="1"/>
</dbReference>
<evidence type="ECO:0008006" key="5">
    <source>
        <dbReference type="Google" id="ProtNLM"/>
    </source>
</evidence>
<sequence length="311" mass="35103">MDDGSGAGPRDWISALPDELLHVILSFVDDARDIMRTAVLSRRWRHMWVHAKNLNFCSLNLKNCTAPGGFPGFVDWVLAHRAETTMDSLVIWMTQKSRAASPEQIDAWLRYAVRHVLKSLRVQLVGEQKDHKAVVVLLPSICRTSYISLSLSTNMSILQLPALATANYEALTELYLHSPSFSEQGPVLGDFVTSCCHSLRRLSISAPKALFQLVLRSEELQQLEIYWAFDLRTLDVTAPNLRVHSMFVTAISGFPARHLVSSVASLLIRCSRHLRLLRLSIPVFTPRRDIAKCFCDNLEDKWEIPGKIALE</sequence>
<dbReference type="Pfam" id="PF12937">
    <property type="entry name" value="F-box-like"/>
    <property type="match status" value="1"/>
</dbReference>
<evidence type="ECO:0000313" key="3">
    <source>
        <dbReference type="EMBL" id="GJN19350.1"/>
    </source>
</evidence>
<name>A0AAV5EA36_ELECO</name>
<dbReference type="InterPro" id="IPR053197">
    <property type="entry name" value="F-box_SCFL_complex_component"/>
</dbReference>
<feature type="domain" description="At1g61320/AtMIF1 LRR" evidence="2">
    <location>
        <begin position="92"/>
        <end position="257"/>
    </location>
</feature>
<dbReference type="Proteomes" id="UP001054889">
    <property type="component" value="Unassembled WGS sequence"/>
</dbReference>
<dbReference type="InterPro" id="IPR001810">
    <property type="entry name" value="F-box_dom"/>
</dbReference>
<dbReference type="InterPro" id="IPR036047">
    <property type="entry name" value="F-box-like_dom_sf"/>
</dbReference>
<dbReference type="EMBL" id="BQKI01000074">
    <property type="protein sequence ID" value="GJN19350.1"/>
    <property type="molecule type" value="Genomic_DNA"/>
</dbReference>